<organism evidence="2 3">
    <name type="scientific">Pleurodeles waltl</name>
    <name type="common">Iberian ribbed newt</name>
    <dbReference type="NCBI Taxonomy" id="8319"/>
    <lineage>
        <taxon>Eukaryota</taxon>
        <taxon>Metazoa</taxon>
        <taxon>Chordata</taxon>
        <taxon>Craniata</taxon>
        <taxon>Vertebrata</taxon>
        <taxon>Euteleostomi</taxon>
        <taxon>Amphibia</taxon>
        <taxon>Batrachia</taxon>
        <taxon>Caudata</taxon>
        <taxon>Salamandroidea</taxon>
        <taxon>Salamandridae</taxon>
        <taxon>Pleurodelinae</taxon>
        <taxon>Pleurodeles</taxon>
    </lineage>
</organism>
<evidence type="ECO:0000256" key="1">
    <source>
        <dbReference type="SAM" id="MobiDB-lite"/>
    </source>
</evidence>
<protein>
    <submittedName>
        <fullName evidence="2">Uncharacterized protein</fullName>
    </submittedName>
</protein>
<accession>A0AAV7KVG0</accession>
<proteinExistence type="predicted"/>
<dbReference type="Proteomes" id="UP001066276">
    <property type="component" value="Chromosome 12"/>
</dbReference>
<gene>
    <name evidence="2" type="ORF">NDU88_003391</name>
</gene>
<keyword evidence="3" id="KW-1185">Reference proteome</keyword>
<reference evidence="2" key="1">
    <citation type="journal article" date="2022" name="bioRxiv">
        <title>Sequencing and chromosome-scale assembly of the giantPleurodeles waltlgenome.</title>
        <authorList>
            <person name="Brown T."/>
            <person name="Elewa A."/>
            <person name="Iarovenko S."/>
            <person name="Subramanian E."/>
            <person name="Araus A.J."/>
            <person name="Petzold A."/>
            <person name="Susuki M."/>
            <person name="Suzuki K.-i.T."/>
            <person name="Hayashi T."/>
            <person name="Toyoda A."/>
            <person name="Oliveira C."/>
            <person name="Osipova E."/>
            <person name="Leigh N.D."/>
            <person name="Simon A."/>
            <person name="Yun M.H."/>
        </authorList>
    </citation>
    <scope>NUCLEOTIDE SEQUENCE</scope>
    <source>
        <strain evidence="2">20211129_DDA</strain>
        <tissue evidence="2">Liver</tissue>
    </source>
</reference>
<name>A0AAV7KVG0_PLEWA</name>
<feature type="compositionally biased region" description="Low complexity" evidence="1">
    <location>
        <begin position="135"/>
        <end position="145"/>
    </location>
</feature>
<dbReference type="EMBL" id="JANPWB010000016">
    <property type="protein sequence ID" value="KAJ1083232.1"/>
    <property type="molecule type" value="Genomic_DNA"/>
</dbReference>
<dbReference type="AlphaFoldDB" id="A0AAV7KVG0"/>
<sequence>MDQFAAHTLPGRPQATNPEGLQAPQGLTQAQILAAIEASSMAVQAKIQVIALNLHLLRTDVCKVAERTVTMKRHVCELQMEMQTLKATVTALEAVMRKPELFPEEWIRAQFPDIGPNLLCSNKLTDRCPSPSPPSRGGTTPSVTGKYSKDHRCKVTLL</sequence>
<feature type="region of interest" description="Disordered" evidence="1">
    <location>
        <begin position="127"/>
        <end position="147"/>
    </location>
</feature>
<comment type="caution">
    <text evidence="2">The sequence shown here is derived from an EMBL/GenBank/DDBJ whole genome shotgun (WGS) entry which is preliminary data.</text>
</comment>
<feature type="region of interest" description="Disordered" evidence="1">
    <location>
        <begin position="1"/>
        <end position="22"/>
    </location>
</feature>
<evidence type="ECO:0000313" key="2">
    <source>
        <dbReference type="EMBL" id="KAJ1083232.1"/>
    </source>
</evidence>
<evidence type="ECO:0000313" key="3">
    <source>
        <dbReference type="Proteomes" id="UP001066276"/>
    </source>
</evidence>